<evidence type="ECO:0000313" key="3">
    <source>
        <dbReference type="Proteomes" id="UP001295740"/>
    </source>
</evidence>
<dbReference type="AlphaFoldDB" id="A0AAI8VRD5"/>
<dbReference type="EMBL" id="CAUWAG010000020">
    <property type="protein sequence ID" value="CAJ2512686.1"/>
    <property type="molecule type" value="Genomic_DNA"/>
</dbReference>
<keyword evidence="1" id="KW-0812">Transmembrane</keyword>
<proteinExistence type="predicted"/>
<sequence length="104" mass="11583">MSSHSSRPFSTTSQVYPAYLPTLHKSRRVERKLATATVAAVGIGYGLARYKQSMDQQRRYSQSMQAEAAVRRQSDAMMMDAYGDRSSLAELEAAVAAYDAQRKN</sequence>
<comment type="caution">
    <text evidence="2">The sequence shown here is derived from an EMBL/GenBank/DDBJ whole genome shotgun (WGS) entry which is preliminary data.</text>
</comment>
<accession>A0AAI8VRD5</accession>
<name>A0AAI8VRD5_9PEZI</name>
<keyword evidence="1" id="KW-0472">Membrane</keyword>
<keyword evidence="1" id="KW-1133">Transmembrane helix</keyword>
<keyword evidence="3" id="KW-1185">Reference proteome</keyword>
<evidence type="ECO:0000313" key="2">
    <source>
        <dbReference type="EMBL" id="CAJ2512686.1"/>
    </source>
</evidence>
<protein>
    <submittedName>
        <fullName evidence="2">Uu.00g008050.m01.CDS01</fullName>
    </submittedName>
</protein>
<gene>
    <name evidence="2" type="ORF">KHLLAP_LOCUS13154</name>
</gene>
<feature type="transmembrane region" description="Helical" evidence="1">
    <location>
        <begin position="33"/>
        <end position="50"/>
    </location>
</feature>
<reference evidence="2" key="1">
    <citation type="submission" date="2023-10" db="EMBL/GenBank/DDBJ databases">
        <authorList>
            <person name="Hackl T."/>
        </authorList>
    </citation>
    <scope>NUCLEOTIDE SEQUENCE</scope>
</reference>
<dbReference type="Proteomes" id="UP001295740">
    <property type="component" value="Unassembled WGS sequence"/>
</dbReference>
<evidence type="ECO:0000256" key="1">
    <source>
        <dbReference type="SAM" id="Phobius"/>
    </source>
</evidence>
<organism evidence="2 3">
    <name type="scientific">Anthostomella pinea</name>
    <dbReference type="NCBI Taxonomy" id="933095"/>
    <lineage>
        <taxon>Eukaryota</taxon>
        <taxon>Fungi</taxon>
        <taxon>Dikarya</taxon>
        <taxon>Ascomycota</taxon>
        <taxon>Pezizomycotina</taxon>
        <taxon>Sordariomycetes</taxon>
        <taxon>Xylariomycetidae</taxon>
        <taxon>Xylariales</taxon>
        <taxon>Xylariaceae</taxon>
        <taxon>Anthostomella</taxon>
    </lineage>
</organism>